<keyword evidence="3" id="KW-1185">Reference proteome</keyword>
<comment type="caution">
    <text evidence="2">The sequence shown here is derived from an EMBL/GenBank/DDBJ whole genome shotgun (WGS) entry which is preliminary data.</text>
</comment>
<evidence type="ECO:0000313" key="3">
    <source>
        <dbReference type="Proteomes" id="UP000692954"/>
    </source>
</evidence>
<evidence type="ECO:0000313" key="2">
    <source>
        <dbReference type="EMBL" id="CAD8047125.1"/>
    </source>
</evidence>
<proteinExistence type="predicted"/>
<keyword evidence="1" id="KW-0175">Coiled coil</keyword>
<feature type="coiled-coil region" evidence="1">
    <location>
        <begin position="11"/>
        <end position="69"/>
    </location>
</feature>
<dbReference type="AlphaFoldDB" id="A0A8S1JY21"/>
<name>A0A8S1JY21_9CILI</name>
<dbReference type="EMBL" id="CAJJDN010000002">
    <property type="protein sequence ID" value="CAD8047125.1"/>
    <property type="molecule type" value="Genomic_DNA"/>
</dbReference>
<evidence type="ECO:0000256" key="1">
    <source>
        <dbReference type="SAM" id="Coils"/>
    </source>
</evidence>
<accession>A0A8S1JY21</accession>
<gene>
    <name evidence="2" type="ORF">PSON_ATCC_30995.1.T0020236</name>
</gene>
<dbReference type="Proteomes" id="UP000692954">
    <property type="component" value="Unassembled WGS sequence"/>
</dbReference>
<reference evidence="2" key="1">
    <citation type="submission" date="2021-01" db="EMBL/GenBank/DDBJ databases">
        <authorList>
            <consortium name="Genoscope - CEA"/>
            <person name="William W."/>
        </authorList>
    </citation>
    <scope>NUCLEOTIDE SEQUENCE</scope>
</reference>
<dbReference type="OrthoDB" id="307875at2759"/>
<organism evidence="2 3">
    <name type="scientific">Paramecium sonneborni</name>
    <dbReference type="NCBI Taxonomy" id="65129"/>
    <lineage>
        <taxon>Eukaryota</taxon>
        <taxon>Sar</taxon>
        <taxon>Alveolata</taxon>
        <taxon>Ciliophora</taxon>
        <taxon>Intramacronucleata</taxon>
        <taxon>Oligohymenophorea</taxon>
        <taxon>Peniculida</taxon>
        <taxon>Parameciidae</taxon>
        <taxon>Paramecium</taxon>
    </lineage>
</organism>
<sequence>MSKISNQVDNQKRLNRILNQIKELVNEKEQQQEQKNYDEKRQFSKEEMIKFIKEEYQQLSQEVRKLQVFRKNTFGSPPRNK</sequence>
<protein>
    <submittedName>
        <fullName evidence="2">Uncharacterized protein</fullName>
    </submittedName>
</protein>